<dbReference type="SUPFAM" id="SSF52540">
    <property type="entry name" value="P-loop containing nucleoside triphosphate hydrolases"/>
    <property type="match status" value="1"/>
</dbReference>
<dbReference type="EMBL" id="AYJU01000016">
    <property type="protein sequence ID" value="EST54579.1"/>
    <property type="molecule type" value="Genomic_DNA"/>
</dbReference>
<dbReference type="PATRIC" id="fig|1408254.3.peg.2547"/>
<keyword evidence="6" id="KW-0269">Exonuclease</keyword>
<dbReference type="Pfam" id="PF12705">
    <property type="entry name" value="PDDEXK_1"/>
    <property type="match status" value="1"/>
</dbReference>
<keyword evidence="5" id="KW-0347">Helicase</keyword>
<reference evidence="11 12" key="1">
    <citation type="journal article" date="2014" name="Genome Announc.">
        <title>Draft Genome Sequence of Brevibacillus panacihumi Strain W25, a Halotolerant Hydrocarbon-Degrading Bacterium.</title>
        <authorList>
            <person name="Wang X."/>
            <person name="Jin D."/>
            <person name="Zhou L."/>
            <person name="Wu L."/>
            <person name="An W."/>
            <person name="Chen Y."/>
            <person name="Zhao L."/>
        </authorList>
    </citation>
    <scope>NUCLEOTIDE SEQUENCE [LARGE SCALE GENOMIC DNA]</scope>
    <source>
        <strain evidence="11 12">W25</strain>
    </source>
</reference>
<dbReference type="Gene3D" id="3.40.50.300">
    <property type="entry name" value="P-loop containing nucleotide triphosphate hydrolases"/>
    <property type="match status" value="1"/>
</dbReference>
<evidence type="ECO:0000256" key="6">
    <source>
        <dbReference type="ARBA" id="ARBA00022839"/>
    </source>
</evidence>
<dbReference type="OrthoDB" id="9758506at2"/>
<protein>
    <recommendedName>
        <fullName evidence="10">PD-(D/E)XK endonuclease-like domain-containing protein</fullName>
    </recommendedName>
</protein>
<dbReference type="HOGENOM" id="CLU_298733_0_0_9"/>
<comment type="caution">
    <text evidence="11">The sequence shown here is derived from an EMBL/GenBank/DDBJ whole genome shotgun (WGS) entry which is preliminary data.</text>
</comment>
<accession>V6M7T9</accession>
<evidence type="ECO:0000256" key="9">
    <source>
        <dbReference type="ARBA" id="ARBA00023204"/>
    </source>
</evidence>
<keyword evidence="9" id="KW-0234">DNA repair</keyword>
<evidence type="ECO:0000256" key="1">
    <source>
        <dbReference type="ARBA" id="ARBA00022722"/>
    </source>
</evidence>
<dbReference type="RefSeq" id="WP_023556499.1">
    <property type="nucleotide sequence ID" value="NZ_KI629782.1"/>
</dbReference>
<evidence type="ECO:0000256" key="4">
    <source>
        <dbReference type="ARBA" id="ARBA00022801"/>
    </source>
</evidence>
<proteinExistence type="predicted"/>
<keyword evidence="7" id="KW-0067">ATP-binding</keyword>
<sequence length="969" mass="111010">MNHRWLVDLYEICQRDPFQRKILLADSHNQAEQWLARVTRECGPLLGAETETLQSLVVKRTKLELINRGFQLLNSEQTFWIVQNLMLSLSNRMEDYIPCEMVTPGIVKSFHQAIGDLRLAGIHSYDLSHNHFDTVKKGIYIIELLKMYEEWLEQNRCTDFAGLLNYLPESKDAVHHDLFILRDVDGLPPVKLEMVKRIAGSELVVLRPAPPFPSSLEDMDSHHIHLFRAAGNLAEVREVFRRICHQQIPFDQTEIIVSDYAAYNTAIYTLSQVLDIPCTFSKGLPVSSTKAGKAALVYLEWLESNYDVDFLLKGLRHGYLSFRHFGESITTSDLIRALEKSGIGWGRERYSVLKNSTAHTDDELTDEMDELLGKIFTALFEKLPDSQDESWTPLTILHALIDFLKRCSNLFSEIDNKVLHALHDHAQQLEIVSPHSLSNESSLRYVKEMVENIRINHEGPSSGKLHISSLEDGGQSGRTHTFIMGMSNNACSTQSRQDPVLLDEERRRIGGLSLSTEQAEHIYRERAARLGMLSGTVTISYTSYDPTDQKEMSPAYELLQVARIVSGDSHMDMTGLENVLGKTIGYLSSCKQGEYLLDGTDRWLDRLTDNGIVQNGYPSLQQAFRSVVRLERSKSLVDNNVLSEYEGIIQTDVFSVCYRNNPEVHLSVTQLERYAECPKKFFFSTVLNVRMKDTTSFDRTRWLDAASRGGLLHRIFYLYLNEMSQSIPSGVSLIHHEHRLQEITEQTISEYQALVPPPSPHIFQKECESIRRDVAIFYQMEQQRNGRPRYFELELAREGEPMEVNLGNDLVIRMKGFVDRVDELGPHTYKIYDYKTGSPSKFDVNEYFSQGTQLQHAIYAVAVEQWLRETGIDTEANVVEAAYYFPTERGKAEEVSRIQNRRTELSELVKHLLTSIETGSYVATKETKRCTYCDYRSVCGNESERAKEKWDLAENAPRLQSLKEVERFA</sequence>
<evidence type="ECO:0000256" key="5">
    <source>
        <dbReference type="ARBA" id="ARBA00022806"/>
    </source>
</evidence>
<dbReference type="InterPro" id="IPR011335">
    <property type="entry name" value="Restrct_endonuc-II-like"/>
</dbReference>
<keyword evidence="8" id="KW-0238">DNA-binding</keyword>
<dbReference type="GO" id="GO:0004527">
    <property type="term" value="F:exonuclease activity"/>
    <property type="evidence" value="ECO:0007669"/>
    <property type="project" value="UniProtKB-KW"/>
</dbReference>
<dbReference type="Proteomes" id="UP000017973">
    <property type="component" value="Unassembled WGS sequence"/>
</dbReference>
<dbReference type="STRING" id="1408254.T458_12880"/>
<evidence type="ECO:0000256" key="3">
    <source>
        <dbReference type="ARBA" id="ARBA00022763"/>
    </source>
</evidence>
<keyword evidence="1" id="KW-0540">Nuclease</keyword>
<dbReference type="GO" id="GO:0006281">
    <property type="term" value="P:DNA repair"/>
    <property type="evidence" value="ECO:0007669"/>
    <property type="project" value="UniProtKB-KW"/>
</dbReference>
<organism evidence="11 12">
    <name type="scientific">Brevibacillus panacihumi W25</name>
    <dbReference type="NCBI Taxonomy" id="1408254"/>
    <lineage>
        <taxon>Bacteria</taxon>
        <taxon>Bacillati</taxon>
        <taxon>Bacillota</taxon>
        <taxon>Bacilli</taxon>
        <taxon>Bacillales</taxon>
        <taxon>Paenibacillaceae</taxon>
        <taxon>Brevibacillus</taxon>
    </lineage>
</organism>
<dbReference type="InterPro" id="IPR038726">
    <property type="entry name" value="PDDEXK_AddAB-type"/>
</dbReference>
<evidence type="ECO:0000259" key="10">
    <source>
        <dbReference type="Pfam" id="PF12705"/>
    </source>
</evidence>
<dbReference type="GO" id="GO:0004386">
    <property type="term" value="F:helicase activity"/>
    <property type="evidence" value="ECO:0007669"/>
    <property type="project" value="UniProtKB-KW"/>
</dbReference>
<keyword evidence="12" id="KW-1185">Reference proteome</keyword>
<evidence type="ECO:0000256" key="2">
    <source>
        <dbReference type="ARBA" id="ARBA00022741"/>
    </source>
</evidence>
<keyword evidence="3" id="KW-0227">DNA damage</keyword>
<evidence type="ECO:0000256" key="7">
    <source>
        <dbReference type="ARBA" id="ARBA00022840"/>
    </source>
</evidence>
<dbReference type="PANTHER" id="PTHR30591:SF1">
    <property type="entry name" value="RECBCD ENZYME SUBUNIT RECC"/>
    <property type="match status" value="1"/>
</dbReference>
<dbReference type="GO" id="GO:0006310">
    <property type="term" value="P:DNA recombination"/>
    <property type="evidence" value="ECO:0007669"/>
    <property type="project" value="TreeGrafter"/>
</dbReference>
<dbReference type="Gene3D" id="3.90.320.10">
    <property type="match status" value="1"/>
</dbReference>
<feature type="domain" description="PD-(D/E)XK endonuclease-like" evidence="10">
    <location>
        <begin position="665"/>
        <end position="939"/>
    </location>
</feature>
<keyword evidence="4" id="KW-0378">Hydrolase</keyword>
<dbReference type="GO" id="GO:0003677">
    <property type="term" value="F:DNA binding"/>
    <property type="evidence" value="ECO:0007669"/>
    <property type="project" value="UniProtKB-KW"/>
</dbReference>
<keyword evidence="2" id="KW-0547">Nucleotide-binding</keyword>
<gene>
    <name evidence="11" type="ORF">T458_12880</name>
</gene>
<evidence type="ECO:0000313" key="12">
    <source>
        <dbReference type="Proteomes" id="UP000017973"/>
    </source>
</evidence>
<name>V6M7T9_9BACL</name>
<dbReference type="AlphaFoldDB" id="V6M7T9"/>
<dbReference type="SUPFAM" id="SSF52980">
    <property type="entry name" value="Restriction endonuclease-like"/>
    <property type="match status" value="1"/>
</dbReference>
<dbReference type="GO" id="GO:0005524">
    <property type="term" value="F:ATP binding"/>
    <property type="evidence" value="ECO:0007669"/>
    <property type="project" value="UniProtKB-KW"/>
</dbReference>
<dbReference type="PANTHER" id="PTHR30591">
    <property type="entry name" value="RECBCD ENZYME SUBUNIT RECC"/>
    <property type="match status" value="1"/>
</dbReference>
<evidence type="ECO:0000256" key="8">
    <source>
        <dbReference type="ARBA" id="ARBA00023125"/>
    </source>
</evidence>
<dbReference type="InterPro" id="IPR011604">
    <property type="entry name" value="PDDEXK-like_dom_sf"/>
</dbReference>
<dbReference type="eggNOG" id="COG3857">
    <property type="taxonomic scope" value="Bacteria"/>
</dbReference>
<dbReference type="InterPro" id="IPR027417">
    <property type="entry name" value="P-loop_NTPase"/>
</dbReference>
<evidence type="ECO:0000313" key="11">
    <source>
        <dbReference type="EMBL" id="EST54579.1"/>
    </source>
</evidence>